<keyword evidence="1" id="KW-1133">Transmembrane helix</keyword>
<name>A0A7S8ICD2_9CHLR</name>
<accession>A0A7S8ICD2</accession>
<gene>
    <name evidence="2" type="ORF">G4Y79_17185</name>
</gene>
<dbReference type="KEGG" id="pmet:G4Y79_17185"/>
<reference evidence="2 3" key="1">
    <citation type="submission" date="2020-02" db="EMBL/GenBank/DDBJ databases">
        <authorList>
            <person name="Zheng R.K."/>
            <person name="Sun C.M."/>
        </authorList>
    </citation>
    <scope>NUCLEOTIDE SEQUENCE [LARGE SCALE GENOMIC DNA]</scope>
    <source>
        <strain evidence="3">rifampicinis</strain>
    </source>
</reference>
<keyword evidence="1" id="KW-0472">Membrane</keyword>
<organism evidence="2 3">
    <name type="scientific">Phototrophicus methaneseepsis</name>
    <dbReference type="NCBI Taxonomy" id="2710758"/>
    <lineage>
        <taxon>Bacteria</taxon>
        <taxon>Bacillati</taxon>
        <taxon>Chloroflexota</taxon>
        <taxon>Candidatus Thermofontia</taxon>
        <taxon>Phototrophicales</taxon>
        <taxon>Phototrophicaceae</taxon>
        <taxon>Phototrophicus</taxon>
    </lineage>
</organism>
<evidence type="ECO:0000313" key="3">
    <source>
        <dbReference type="Proteomes" id="UP000594468"/>
    </source>
</evidence>
<dbReference type="RefSeq" id="WP_195169493.1">
    <property type="nucleotide sequence ID" value="NZ_CP062983.1"/>
</dbReference>
<dbReference type="EMBL" id="CP062983">
    <property type="protein sequence ID" value="QPC81420.1"/>
    <property type="molecule type" value="Genomic_DNA"/>
</dbReference>
<keyword evidence="1" id="KW-0812">Transmembrane</keyword>
<evidence type="ECO:0000256" key="1">
    <source>
        <dbReference type="SAM" id="Phobius"/>
    </source>
</evidence>
<feature type="transmembrane region" description="Helical" evidence="1">
    <location>
        <begin position="12"/>
        <end position="33"/>
    </location>
</feature>
<evidence type="ECO:0000313" key="2">
    <source>
        <dbReference type="EMBL" id="QPC81420.1"/>
    </source>
</evidence>
<protein>
    <submittedName>
        <fullName evidence="2">Uncharacterized protein</fullName>
    </submittedName>
</protein>
<proteinExistence type="predicted"/>
<sequence length="250" mass="26712">MGLFLRTDGDTSNTVIGIILLVMLLVFVGPTVIPRALSETFAFVDEAIPCERLRMAEDRGRHQSLIGVSSENPLSIRVIPDAVPPPNEVNSTWRIRIILSNDTIGTVPIVYGPDEVIVGDATNRSGMGLIVFDNANQEVRFDIPGNFPANIGVNSYPNTSIRLLGPHQRCVHTERIPYSAIPQNIRGGANVAAYYRITTDGVVPAVGGMTPQIYVNQGLDVIDPASTGGVLVSESVIVPVRAGSAPAETS</sequence>
<dbReference type="AlphaFoldDB" id="A0A7S8ICD2"/>
<dbReference type="Proteomes" id="UP000594468">
    <property type="component" value="Chromosome"/>
</dbReference>
<keyword evidence="3" id="KW-1185">Reference proteome</keyword>